<feature type="signal peptide" evidence="1">
    <location>
        <begin position="1"/>
        <end position="29"/>
    </location>
</feature>
<proteinExistence type="predicted"/>
<evidence type="ECO:0000256" key="1">
    <source>
        <dbReference type="SAM" id="SignalP"/>
    </source>
</evidence>
<organism evidence="2">
    <name type="scientific">Arundo donax</name>
    <name type="common">Giant reed</name>
    <name type="synonym">Donax arundinaceus</name>
    <dbReference type="NCBI Taxonomy" id="35708"/>
    <lineage>
        <taxon>Eukaryota</taxon>
        <taxon>Viridiplantae</taxon>
        <taxon>Streptophyta</taxon>
        <taxon>Embryophyta</taxon>
        <taxon>Tracheophyta</taxon>
        <taxon>Spermatophyta</taxon>
        <taxon>Magnoliopsida</taxon>
        <taxon>Liliopsida</taxon>
        <taxon>Poales</taxon>
        <taxon>Poaceae</taxon>
        <taxon>PACMAD clade</taxon>
        <taxon>Arundinoideae</taxon>
        <taxon>Arundineae</taxon>
        <taxon>Arundo</taxon>
    </lineage>
</organism>
<sequence>MSNLCCAACAPCILLFLLVLLFGEKKSYGACLDGVIWILILRKI</sequence>
<name>A0A0A9CD26_ARUDO</name>
<dbReference type="AlphaFoldDB" id="A0A0A9CD26"/>
<keyword evidence="1" id="KW-0732">Signal</keyword>
<protein>
    <submittedName>
        <fullName evidence="2">Uncharacterized protein</fullName>
    </submittedName>
</protein>
<evidence type="ECO:0000313" key="2">
    <source>
        <dbReference type="EMBL" id="JAD74199.1"/>
    </source>
</evidence>
<reference evidence="2" key="1">
    <citation type="submission" date="2014-09" db="EMBL/GenBank/DDBJ databases">
        <authorList>
            <person name="Magalhaes I.L.F."/>
            <person name="Oliveira U."/>
            <person name="Santos F.R."/>
            <person name="Vidigal T.H.D.A."/>
            <person name="Brescovit A.D."/>
            <person name="Santos A.J."/>
        </authorList>
    </citation>
    <scope>NUCLEOTIDE SEQUENCE</scope>
    <source>
        <tissue evidence="2">Shoot tissue taken approximately 20 cm above the soil surface</tissue>
    </source>
</reference>
<feature type="chain" id="PRO_5002063278" evidence="1">
    <location>
        <begin position="30"/>
        <end position="44"/>
    </location>
</feature>
<accession>A0A0A9CD26</accession>
<dbReference type="EMBL" id="GBRH01223696">
    <property type="protein sequence ID" value="JAD74199.1"/>
    <property type="molecule type" value="Transcribed_RNA"/>
</dbReference>
<reference evidence="2" key="2">
    <citation type="journal article" date="2015" name="Data Brief">
        <title>Shoot transcriptome of the giant reed, Arundo donax.</title>
        <authorList>
            <person name="Barrero R.A."/>
            <person name="Guerrero F.D."/>
            <person name="Moolhuijzen P."/>
            <person name="Goolsby J.A."/>
            <person name="Tidwell J."/>
            <person name="Bellgard S.E."/>
            <person name="Bellgard M.I."/>
        </authorList>
    </citation>
    <scope>NUCLEOTIDE SEQUENCE</scope>
    <source>
        <tissue evidence="2">Shoot tissue taken approximately 20 cm above the soil surface</tissue>
    </source>
</reference>